<gene>
    <name evidence="5" type="ORF">QO011_005606</name>
</gene>
<sequence>MTADTIDRQSPEPFYLQLSRLVERAIDAGEFTVGDRLPGESELCRRYDLARSTVREMLRNLEERGRIKLVPRRGAYVIDPDRSGWVLQVTAGFFEGEVDHNKRKVETVVLEAKRCAFPEAPAAALGLQPGQEGFLLKRLRRLDGELALYSENFLLPELENVVRGSEVMEPHGSLNRVLSAAGYGIFGARRSVEAVPAPPAVAKRLEVPAGSPLLLVTSVSWGRDQQPFDFYTSWVRTDVVKITVEAQAALDES</sequence>
<dbReference type="Pfam" id="PF00392">
    <property type="entry name" value="GntR"/>
    <property type="match status" value="1"/>
</dbReference>
<dbReference type="PANTHER" id="PTHR44846:SF1">
    <property type="entry name" value="MANNOSYL-D-GLYCERATE TRANSPORT_METABOLISM SYSTEM REPRESSOR MNGR-RELATED"/>
    <property type="match status" value="1"/>
</dbReference>
<evidence type="ECO:0000313" key="6">
    <source>
        <dbReference type="Proteomes" id="UP001242480"/>
    </source>
</evidence>
<dbReference type="InterPro" id="IPR011663">
    <property type="entry name" value="UTRA"/>
</dbReference>
<keyword evidence="3" id="KW-0804">Transcription</keyword>
<reference evidence="5 6" key="1">
    <citation type="submission" date="2023-07" db="EMBL/GenBank/DDBJ databases">
        <title>Genomic Encyclopedia of Type Strains, Phase IV (KMG-IV): sequencing the most valuable type-strain genomes for metagenomic binning, comparative biology and taxonomic classification.</title>
        <authorList>
            <person name="Goeker M."/>
        </authorList>
    </citation>
    <scope>NUCLEOTIDE SEQUENCE [LARGE SCALE GENOMIC DNA]</scope>
    <source>
        <strain evidence="5 6">DSM 19619</strain>
    </source>
</reference>
<proteinExistence type="predicted"/>
<dbReference type="InterPro" id="IPR028978">
    <property type="entry name" value="Chorismate_lyase_/UTRA_dom_sf"/>
</dbReference>
<evidence type="ECO:0000256" key="1">
    <source>
        <dbReference type="ARBA" id="ARBA00023015"/>
    </source>
</evidence>
<dbReference type="SUPFAM" id="SSF46785">
    <property type="entry name" value="Winged helix' DNA-binding domain"/>
    <property type="match status" value="1"/>
</dbReference>
<evidence type="ECO:0000256" key="2">
    <source>
        <dbReference type="ARBA" id="ARBA00023125"/>
    </source>
</evidence>
<keyword evidence="1" id="KW-0805">Transcription regulation</keyword>
<dbReference type="InterPro" id="IPR000524">
    <property type="entry name" value="Tscrpt_reg_HTH_GntR"/>
</dbReference>
<name>A0ABU0JHJ4_9HYPH</name>
<dbReference type="PRINTS" id="PR00035">
    <property type="entry name" value="HTHGNTR"/>
</dbReference>
<dbReference type="SMART" id="SM00345">
    <property type="entry name" value="HTH_GNTR"/>
    <property type="match status" value="1"/>
</dbReference>
<dbReference type="Gene3D" id="1.10.10.10">
    <property type="entry name" value="Winged helix-like DNA-binding domain superfamily/Winged helix DNA-binding domain"/>
    <property type="match status" value="1"/>
</dbReference>
<dbReference type="CDD" id="cd07377">
    <property type="entry name" value="WHTH_GntR"/>
    <property type="match status" value="1"/>
</dbReference>
<dbReference type="InterPro" id="IPR050679">
    <property type="entry name" value="Bact_HTH_transcr_reg"/>
</dbReference>
<dbReference type="SUPFAM" id="SSF64288">
    <property type="entry name" value="Chorismate lyase-like"/>
    <property type="match status" value="1"/>
</dbReference>
<comment type="caution">
    <text evidence="5">The sequence shown here is derived from an EMBL/GenBank/DDBJ whole genome shotgun (WGS) entry which is preliminary data.</text>
</comment>
<dbReference type="Pfam" id="PF07702">
    <property type="entry name" value="UTRA"/>
    <property type="match status" value="1"/>
</dbReference>
<keyword evidence="6" id="KW-1185">Reference proteome</keyword>
<protein>
    <submittedName>
        <fullName evidence="5">GntR family transcriptional regulator</fullName>
    </submittedName>
</protein>
<evidence type="ECO:0000313" key="5">
    <source>
        <dbReference type="EMBL" id="MDQ0472577.1"/>
    </source>
</evidence>
<dbReference type="SMART" id="SM00866">
    <property type="entry name" value="UTRA"/>
    <property type="match status" value="1"/>
</dbReference>
<keyword evidence="2" id="KW-0238">DNA-binding</keyword>
<accession>A0ABU0JHJ4</accession>
<dbReference type="EMBL" id="JAUSVX010000012">
    <property type="protein sequence ID" value="MDQ0472577.1"/>
    <property type="molecule type" value="Genomic_DNA"/>
</dbReference>
<feature type="domain" description="HTH gntR-type" evidence="4">
    <location>
        <begin position="12"/>
        <end position="80"/>
    </location>
</feature>
<dbReference type="InterPro" id="IPR036390">
    <property type="entry name" value="WH_DNA-bd_sf"/>
</dbReference>
<dbReference type="PANTHER" id="PTHR44846">
    <property type="entry name" value="MANNOSYL-D-GLYCERATE TRANSPORT/METABOLISM SYSTEM REPRESSOR MNGR-RELATED"/>
    <property type="match status" value="1"/>
</dbReference>
<dbReference type="Gene3D" id="3.40.1410.10">
    <property type="entry name" value="Chorismate lyase-like"/>
    <property type="match status" value="1"/>
</dbReference>
<dbReference type="PROSITE" id="PS50949">
    <property type="entry name" value="HTH_GNTR"/>
    <property type="match status" value="1"/>
</dbReference>
<dbReference type="Proteomes" id="UP001242480">
    <property type="component" value="Unassembled WGS sequence"/>
</dbReference>
<dbReference type="RefSeq" id="WP_307279583.1">
    <property type="nucleotide sequence ID" value="NZ_JAUSVX010000012.1"/>
</dbReference>
<dbReference type="InterPro" id="IPR036388">
    <property type="entry name" value="WH-like_DNA-bd_sf"/>
</dbReference>
<organism evidence="5 6">
    <name type="scientific">Labrys wisconsinensis</name>
    <dbReference type="NCBI Taxonomy" id="425677"/>
    <lineage>
        <taxon>Bacteria</taxon>
        <taxon>Pseudomonadati</taxon>
        <taxon>Pseudomonadota</taxon>
        <taxon>Alphaproteobacteria</taxon>
        <taxon>Hyphomicrobiales</taxon>
        <taxon>Xanthobacteraceae</taxon>
        <taxon>Labrys</taxon>
    </lineage>
</organism>
<evidence type="ECO:0000259" key="4">
    <source>
        <dbReference type="PROSITE" id="PS50949"/>
    </source>
</evidence>
<evidence type="ECO:0000256" key="3">
    <source>
        <dbReference type="ARBA" id="ARBA00023163"/>
    </source>
</evidence>